<evidence type="ECO:0000313" key="2">
    <source>
        <dbReference type="Proteomes" id="UP000316292"/>
    </source>
</evidence>
<comment type="caution">
    <text evidence="1">The sequence shown here is derived from an EMBL/GenBank/DDBJ whole genome shotgun (WGS) entry which is preliminary data.</text>
</comment>
<gene>
    <name evidence="1" type="ORF">E6K71_05485</name>
</gene>
<dbReference type="Proteomes" id="UP000316292">
    <property type="component" value="Unassembled WGS sequence"/>
</dbReference>
<protein>
    <submittedName>
        <fullName evidence="1">Glycosyltransferase family 1 protein</fullName>
    </submittedName>
</protein>
<dbReference type="AlphaFoldDB" id="A0A538SCV9"/>
<dbReference type="PANTHER" id="PTHR12526:SF600">
    <property type="entry name" value="GLYCOSYL TRANSFERASE GROUP 1"/>
    <property type="match status" value="1"/>
</dbReference>
<sequence length="382" mass="41899">MRPGWDVVWLSDIPWGSLWQRPQQLATRFPPDARILFVEPWTLGHPAAFRPAPVSERITRVSFPFLPLHARSPGLRRFFYRMGDWPPAVGALFTLQRAWARTLRGFGRRGAPRLAVVQNFLAHPFLPVLGADRTVYDMIDAPLHFAPVPPRLVRHWEGLLREADGVSVTSEPLARLALAGGARNPELIGNGVEVARFSGAAPARDLPGDPQAPILGYVGSLHSWFDLPLVSALARALPRARVLLVGPAPPATREELERAQARSPNLFWLGPRPYEEVPSIVRAFRVGLIPFRRTPLTEAVNPVKLYEYAAAGVPCVTTRFTGEAGAWGEAARVADSEADFIAAASALLASPADPAPLVAFARRHDWDEIAGRFVAFCAREAA</sequence>
<dbReference type="GO" id="GO:0016757">
    <property type="term" value="F:glycosyltransferase activity"/>
    <property type="evidence" value="ECO:0007669"/>
    <property type="project" value="TreeGrafter"/>
</dbReference>
<dbReference type="EMBL" id="VBOR01000060">
    <property type="protein sequence ID" value="TMQ49193.1"/>
    <property type="molecule type" value="Genomic_DNA"/>
</dbReference>
<dbReference type="PANTHER" id="PTHR12526">
    <property type="entry name" value="GLYCOSYLTRANSFERASE"/>
    <property type="match status" value="1"/>
</dbReference>
<dbReference type="Gene3D" id="3.40.50.2000">
    <property type="entry name" value="Glycogen Phosphorylase B"/>
    <property type="match status" value="1"/>
</dbReference>
<dbReference type="SUPFAM" id="SSF53756">
    <property type="entry name" value="UDP-Glycosyltransferase/glycogen phosphorylase"/>
    <property type="match status" value="1"/>
</dbReference>
<reference evidence="1 2" key="1">
    <citation type="journal article" date="2019" name="Nat. Microbiol.">
        <title>Mediterranean grassland soil C-N compound turnover is dependent on rainfall and depth, and is mediated by genomically divergent microorganisms.</title>
        <authorList>
            <person name="Diamond S."/>
            <person name="Andeer P.F."/>
            <person name="Li Z."/>
            <person name="Crits-Christoph A."/>
            <person name="Burstein D."/>
            <person name="Anantharaman K."/>
            <person name="Lane K.R."/>
            <person name="Thomas B.C."/>
            <person name="Pan C."/>
            <person name="Northen T.R."/>
            <person name="Banfield J.F."/>
        </authorList>
    </citation>
    <scope>NUCLEOTIDE SEQUENCE [LARGE SCALE GENOMIC DNA]</scope>
    <source>
        <strain evidence="1">WS_1</strain>
    </source>
</reference>
<organism evidence="1 2">
    <name type="scientific">Eiseniibacteriota bacterium</name>
    <dbReference type="NCBI Taxonomy" id="2212470"/>
    <lineage>
        <taxon>Bacteria</taxon>
        <taxon>Candidatus Eiseniibacteriota</taxon>
    </lineage>
</organism>
<dbReference type="Pfam" id="PF13692">
    <property type="entry name" value="Glyco_trans_1_4"/>
    <property type="match status" value="1"/>
</dbReference>
<accession>A0A538SCV9</accession>
<proteinExistence type="predicted"/>
<evidence type="ECO:0000313" key="1">
    <source>
        <dbReference type="EMBL" id="TMQ49193.1"/>
    </source>
</evidence>
<name>A0A538SCV9_UNCEI</name>
<keyword evidence="1" id="KW-0808">Transferase</keyword>